<sequence>MSHPPSVMNIELKTSEAAAIMTPFFTISHMPSALSSANKSSGRACSASFHVLKLPEKHQKKKKKKKKNLLVVAICSVCSQIVE</sequence>
<evidence type="ECO:0000313" key="1">
    <source>
        <dbReference type="EMBL" id="GIY44140.1"/>
    </source>
</evidence>
<comment type="caution">
    <text evidence="1">The sequence shown here is derived from an EMBL/GenBank/DDBJ whole genome shotgun (WGS) entry which is preliminary data.</text>
</comment>
<dbReference type="Proteomes" id="UP001054945">
    <property type="component" value="Unassembled WGS sequence"/>
</dbReference>
<organism evidence="1 2">
    <name type="scientific">Caerostris extrusa</name>
    <name type="common">Bark spider</name>
    <name type="synonym">Caerostris bankana</name>
    <dbReference type="NCBI Taxonomy" id="172846"/>
    <lineage>
        <taxon>Eukaryota</taxon>
        <taxon>Metazoa</taxon>
        <taxon>Ecdysozoa</taxon>
        <taxon>Arthropoda</taxon>
        <taxon>Chelicerata</taxon>
        <taxon>Arachnida</taxon>
        <taxon>Araneae</taxon>
        <taxon>Araneomorphae</taxon>
        <taxon>Entelegynae</taxon>
        <taxon>Araneoidea</taxon>
        <taxon>Araneidae</taxon>
        <taxon>Caerostris</taxon>
    </lineage>
</organism>
<dbReference type="AlphaFoldDB" id="A0AAV4TDI2"/>
<evidence type="ECO:0000313" key="2">
    <source>
        <dbReference type="Proteomes" id="UP001054945"/>
    </source>
</evidence>
<gene>
    <name evidence="1" type="ORF">CEXT_312581</name>
</gene>
<reference evidence="1 2" key="1">
    <citation type="submission" date="2021-06" db="EMBL/GenBank/DDBJ databases">
        <title>Caerostris extrusa draft genome.</title>
        <authorList>
            <person name="Kono N."/>
            <person name="Arakawa K."/>
        </authorList>
    </citation>
    <scope>NUCLEOTIDE SEQUENCE [LARGE SCALE GENOMIC DNA]</scope>
</reference>
<accession>A0AAV4TDI2</accession>
<keyword evidence="2" id="KW-1185">Reference proteome</keyword>
<protein>
    <submittedName>
        <fullName evidence="1">Uncharacterized protein</fullName>
    </submittedName>
</protein>
<dbReference type="EMBL" id="BPLR01011099">
    <property type="protein sequence ID" value="GIY44140.1"/>
    <property type="molecule type" value="Genomic_DNA"/>
</dbReference>
<proteinExistence type="predicted"/>
<name>A0AAV4TDI2_CAEEX</name>